<gene>
    <name evidence="2" type="ORF">QQ91_0002905</name>
</gene>
<feature type="domain" description="ATPase AAA-type core" evidence="1">
    <location>
        <begin position="387"/>
        <end position="493"/>
    </location>
</feature>
<dbReference type="PANTHER" id="PTHR32182:SF25">
    <property type="entry name" value="SLR1056 PROTEIN"/>
    <property type="match status" value="1"/>
</dbReference>
<dbReference type="InterPro" id="IPR030974">
    <property type="entry name" value="Restrict_AAA"/>
</dbReference>
<sequence length="508" mass="58303">MKLLRLKITDPQGFRSLQTGFEHYFRTEWALQDEQGFAPFILAGRNGSGKSNLLEVLAAIFYHLECMYLLNLPDSFRYEEQENPNGFRSDQASPDGFEIEYLMPPPPDLDREDEQVRIRIIKPPEQAPVWALWNPLQEAWEALPAGAELRRQLLPDYILGYSSGENEILSLPFFKMRFIQFDEYWQALTQQLSYPGRPESRLVYLDSGFSQAILLCNLLLQDAATLSPFQEDIGIAALREFRIVIQLSFELDIDQISAFAILSGPQQQSIEDIIARHPALEPVETDDGFPRCRVNVVKLLDGEEDDPNAIIARFKRCATCWFLDPTTDTLYLDYYVNEATRQAFRENFDFAITGSPIGLFQAFQVLLTLNLYSVSDSLKADLYQSDSLYVSESVPILAADERIIRFKNVWLTKTDVAEPVLLKSFSDGEHQLLHTLGLCLLFKNTHSLFLLDEPETHFNPDWRANFVTRLYDSFGDADRQEMLITTHTPFVISDSRPEKVLVFRNYSG</sequence>
<protein>
    <submittedName>
        <fullName evidence="2">Restriction system-associated AAA family ATPase</fullName>
    </submittedName>
</protein>
<dbReference type="RefSeq" id="WP_166279800.1">
    <property type="nucleotide sequence ID" value="NZ_JTHE03000019.1"/>
</dbReference>
<evidence type="ECO:0000313" key="3">
    <source>
        <dbReference type="Proteomes" id="UP000031561"/>
    </source>
</evidence>
<dbReference type="AlphaFoldDB" id="A0ABD4SZ78"/>
<evidence type="ECO:0000313" key="2">
    <source>
        <dbReference type="EMBL" id="MCM1981782.1"/>
    </source>
</evidence>
<proteinExistence type="predicted"/>
<comment type="caution">
    <text evidence="2">The sequence shown here is derived from an EMBL/GenBank/DDBJ whole genome shotgun (WGS) entry which is preliminary data.</text>
</comment>
<name>A0ABD4SZ78_9CYAN</name>
<dbReference type="Gene3D" id="3.40.50.300">
    <property type="entry name" value="P-loop containing nucleotide triphosphate hydrolases"/>
    <property type="match status" value="1"/>
</dbReference>
<dbReference type="PANTHER" id="PTHR32182">
    <property type="entry name" value="DNA REPLICATION AND REPAIR PROTEIN RECF"/>
    <property type="match status" value="1"/>
</dbReference>
<dbReference type="Proteomes" id="UP000031561">
    <property type="component" value="Unassembled WGS sequence"/>
</dbReference>
<dbReference type="Pfam" id="PF13304">
    <property type="entry name" value="AAA_21"/>
    <property type="match status" value="1"/>
</dbReference>
<dbReference type="InterPro" id="IPR003959">
    <property type="entry name" value="ATPase_AAA_core"/>
</dbReference>
<dbReference type="NCBIfam" id="TIGR04435">
    <property type="entry name" value="restrict_AAA_1"/>
    <property type="match status" value="1"/>
</dbReference>
<accession>A0ABD4SZ78</accession>
<dbReference type="SUPFAM" id="SSF52540">
    <property type="entry name" value="P-loop containing nucleoside triphosphate hydrolases"/>
    <property type="match status" value="1"/>
</dbReference>
<dbReference type="EMBL" id="JTHE03000019">
    <property type="protein sequence ID" value="MCM1981782.1"/>
    <property type="molecule type" value="Genomic_DNA"/>
</dbReference>
<dbReference type="InterPro" id="IPR027417">
    <property type="entry name" value="P-loop_NTPase"/>
</dbReference>
<organism evidence="2 3">
    <name type="scientific">Lyngbya confervoides BDU141951</name>
    <dbReference type="NCBI Taxonomy" id="1574623"/>
    <lineage>
        <taxon>Bacteria</taxon>
        <taxon>Bacillati</taxon>
        <taxon>Cyanobacteriota</taxon>
        <taxon>Cyanophyceae</taxon>
        <taxon>Oscillatoriophycideae</taxon>
        <taxon>Oscillatoriales</taxon>
        <taxon>Microcoleaceae</taxon>
        <taxon>Lyngbya</taxon>
    </lineage>
</organism>
<evidence type="ECO:0000259" key="1">
    <source>
        <dbReference type="Pfam" id="PF13304"/>
    </source>
</evidence>
<reference evidence="2 3" key="1">
    <citation type="journal article" date="2015" name="Genome Announc.">
        <title>Draft Genome Sequence of Filamentous Marine Cyanobacterium Lyngbya confervoides Strain BDU141951.</title>
        <authorList>
            <person name="Chandrababunaidu M.M."/>
            <person name="Sen D."/>
            <person name="Tripathy S."/>
        </authorList>
    </citation>
    <scope>NUCLEOTIDE SEQUENCE [LARGE SCALE GENOMIC DNA]</scope>
    <source>
        <strain evidence="2 3">BDU141951</strain>
    </source>
</reference>
<keyword evidence="3" id="KW-1185">Reference proteome</keyword>